<proteinExistence type="predicted"/>
<reference evidence="3 4" key="1">
    <citation type="submission" date="2019-06" db="EMBL/GenBank/DDBJ databases">
        <title>Sequencing the genomes of 1000 actinobacteria strains.</title>
        <authorList>
            <person name="Klenk H.-P."/>
        </authorList>
    </citation>
    <scope>NUCLEOTIDE SEQUENCE [LARGE SCALE GENOMIC DNA]</scope>
    <source>
        <strain evidence="3 4">DSM 102200</strain>
    </source>
</reference>
<feature type="compositionally biased region" description="Pro residues" evidence="1">
    <location>
        <begin position="114"/>
        <end position="131"/>
    </location>
</feature>
<dbReference type="Proteomes" id="UP000316096">
    <property type="component" value="Unassembled WGS sequence"/>
</dbReference>
<sequence length="476" mass="49716">MTDATWPVVVGEDWQAKVLEELNVEPGMTVFPAEAPAAEAPVAEAPSVDGHPQASPHPAVPEPAQPPEPARPPEPGPSIPASASKGSSTLSPPVLARPEEPDGPAPNGRAPNANPAPQPPADLPSGPPAYEAPPSTRWDVVVQGPGTGIPPEPYVDGQSPWGNAPPQPVSPPQHYQQPVPPPPEPPEPGRAMHGDPLLRRVGRGVRRVVGVSAAQDVHDWTAVAAAMQQPVTTIRRIAVSSVRGGAGKTTVAVLIASALARHRQDRVLLIDADPGLGSLPMRFGMTAAPSLRDFAGTRPTSFEEVRPHLTRTDVGLWVLPGARGEMADQPLDLATYASVTSVLERFFTVVVIDCGVGMVGELPEAILASAHACVHVTPATNDGAIGVGRALDWMERNELGGLVPRTMAVFATHAPHARPDLHEAAALLRDNGVGVAYLPYDRHLASGGVLIPSLLAETTRSVALTVAAEAMTRANR</sequence>
<accession>A0A543CEJ9</accession>
<dbReference type="EMBL" id="VFOZ01000001">
    <property type="protein sequence ID" value="TQL95367.1"/>
    <property type="molecule type" value="Genomic_DNA"/>
</dbReference>
<evidence type="ECO:0000313" key="3">
    <source>
        <dbReference type="EMBL" id="TQL95367.1"/>
    </source>
</evidence>
<dbReference type="GO" id="GO:0016887">
    <property type="term" value="F:ATP hydrolysis activity"/>
    <property type="evidence" value="ECO:0007669"/>
    <property type="project" value="TreeGrafter"/>
</dbReference>
<keyword evidence="3" id="KW-0282">Flagellum</keyword>
<dbReference type="InterPro" id="IPR002586">
    <property type="entry name" value="CobQ/CobB/MinD/ParA_Nub-bd_dom"/>
</dbReference>
<name>A0A543CEJ9_9ACTN</name>
<dbReference type="SUPFAM" id="SSF52540">
    <property type="entry name" value="P-loop containing nucleoside triphosphate hydrolases"/>
    <property type="match status" value="1"/>
</dbReference>
<dbReference type="InterPro" id="IPR027417">
    <property type="entry name" value="P-loop_NTPase"/>
</dbReference>
<feature type="domain" description="CobQ/CobB/MinD/ParA nucleotide binding" evidence="2">
    <location>
        <begin position="237"/>
        <end position="275"/>
    </location>
</feature>
<feature type="region of interest" description="Disordered" evidence="1">
    <location>
        <begin position="35"/>
        <end position="196"/>
    </location>
</feature>
<keyword evidence="4" id="KW-1185">Reference proteome</keyword>
<dbReference type="OrthoDB" id="3425679at2"/>
<organism evidence="3 4">
    <name type="scientific">Actinoallomurus bryophytorum</name>
    <dbReference type="NCBI Taxonomy" id="1490222"/>
    <lineage>
        <taxon>Bacteria</taxon>
        <taxon>Bacillati</taxon>
        <taxon>Actinomycetota</taxon>
        <taxon>Actinomycetes</taxon>
        <taxon>Streptosporangiales</taxon>
        <taxon>Thermomonosporaceae</taxon>
        <taxon>Actinoallomurus</taxon>
    </lineage>
</organism>
<dbReference type="GO" id="GO:0051782">
    <property type="term" value="P:negative regulation of cell division"/>
    <property type="evidence" value="ECO:0007669"/>
    <property type="project" value="TreeGrafter"/>
</dbReference>
<feature type="compositionally biased region" description="Pro residues" evidence="1">
    <location>
        <begin position="178"/>
        <end position="188"/>
    </location>
</feature>
<dbReference type="InterPro" id="IPR050625">
    <property type="entry name" value="ParA/MinD_ATPase"/>
</dbReference>
<gene>
    <name evidence="3" type="ORF">FB559_0870</name>
</gene>
<evidence type="ECO:0000313" key="4">
    <source>
        <dbReference type="Proteomes" id="UP000316096"/>
    </source>
</evidence>
<dbReference type="GO" id="GO:0005829">
    <property type="term" value="C:cytosol"/>
    <property type="evidence" value="ECO:0007669"/>
    <property type="project" value="TreeGrafter"/>
</dbReference>
<protein>
    <submittedName>
        <fullName evidence="3">MinD-like ATPase involved in chromosome partitioning or flagellar assembly</fullName>
    </submittedName>
</protein>
<keyword evidence="3" id="KW-0966">Cell projection</keyword>
<dbReference type="Pfam" id="PF01656">
    <property type="entry name" value="CbiA"/>
    <property type="match status" value="1"/>
</dbReference>
<dbReference type="RefSeq" id="WP_141953475.1">
    <property type="nucleotide sequence ID" value="NZ_VFOZ01000001.1"/>
</dbReference>
<dbReference type="PANTHER" id="PTHR43384:SF14">
    <property type="entry name" value="ESX-1 SECRETION-ASSOCIATED PROTEIN ESPI"/>
    <property type="match status" value="1"/>
</dbReference>
<dbReference type="GO" id="GO:0009898">
    <property type="term" value="C:cytoplasmic side of plasma membrane"/>
    <property type="evidence" value="ECO:0007669"/>
    <property type="project" value="TreeGrafter"/>
</dbReference>
<dbReference type="AlphaFoldDB" id="A0A543CEJ9"/>
<dbReference type="Gene3D" id="3.40.50.300">
    <property type="entry name" value="P-loop containing nucleotide triphosphate hydrolases"/>
    <property type="match status" value="1"/>
</dbReference>
<evidence type="ECO:0000259" key="2">
    <source>
        <dbReference type="Pfam" id="PF01656"/>
    </source>
</evidence>
<feature type="compositionally biased region" description="Pro residues" evidence="1">
    <location>
        <begin position="58"/>
        <end position="78"/>
    </location>
</feature>
<evidence type="ECO:0000256" key="1">
    <source>
        <dbReference type="SAM" id="MobiDB-lite"/>
    </source>
</evidence>
<comment type="caution">
    <text evidence="3">The sequence shown here is derived from an EMBL/GenBank/DDBJ whole genome shotgun (WGS) entry which is preliminary data.</text>
</comment>
<keyword evidence="3" id="KW-0969">Cilium</keyword>
<feature type="compositionally biased region" description="Low complexity" evidence="1">
    <location>
        <begin position="35"/>
        <end position="46"/>
    </location>
</feature>
<dbReference type="GO" id="GO:0005524">
    <property type="term" value="F:ATP binding"/>
    <property type="evidence" value="ECO:0007669"/>
    <property type="project" value="TreeGrafter"/>
</dbReference>
<dbReference type="PANTHER" id="PTHR43384">
    <property type="entry name" value="SEPTUM SITE-DETERMINING PROTEIN MIND HOMOLOG, CHLOROPLASTIC-RELATED"/>
    <property type="match status" value="1"/>
</dbReference>